<dbReference type="SMART" id="SM00826">
    <property type="entry name" value="PKS_DH"/>
    <property type="match status" value="1"/>
</dbReference>
<dbReference type="Gene3D" id="3.40.50.720">
    <property type="entry name" value="NAD(P)-binding Rossmann-like Domain"/>
    <property type="match status" value="1"/>
</dbReference>
<dbReference type="InterPro" id="IPR013968">
    <property type="entry name" value="PKS_KR"/>
</dbReference>
<dbReference type="Pfam" id="PF13602">
    <property type="entry name" value="ADH_zinc_N_2"/>
    <property type="match status" value="1"/>
</dbReference>
<dbReference type="Pfam" id="PF21089">
    <property type="entry name" value="PKS_DH_N"/>
    <property type="match status" value="1"/>
</dbReference>
<evidence type="ECO:0000259" key="12">
    <source>
        <dbReference type="PROSITE" id="PS52019"/>
    </source>
</evidence>
<keyword evidence="14" id="KW-1185">Reference proteome</keyword>
<dbReference type="SUPFAM" id="SSF53901">
    <property type="entry name" value="Thiolase-like"/>
    <property type="match status" value="1"/>
</dbReference>
<dbReference type="InterPro" id="IPR014043">
    <property type="entry name" value="Acyl_transferase_dom"/>
</dbReference>
<dbReference type="GO" id="GO:0016491">
    <property type="term" value="F:oxidoreductase activity"/>
    <property type="evidence" value="ECO:0007669"/>
    <property type="project" value="UniProtKB-KW"/>
</dbReference>
<dbReference type="Pfam" id="PF00698">
    <property type="entry name" value="Acyl_transf_1"/>
    <property type="match status" value="1"/>
</dbReference>
<dbReference type="GO" id="GO:0008270">
    <property type="term" value="F:zinc ion binding"/>
    <property type="evidence" value="ECO:0007669"/>
    <property type="project" value="InterPro"/>
</dbReference>
<dbReference type="InterPro" id="IPR013217">
    <property type="entry name" value="Methyltransf_12"/>
</dbReference>
<dbReference type="InterPro" id="IPR020841">
    <property type="entry name" value="PKS_Beta-ketoAc_synthase_dom"/>
</dbReference>
<keyword evidence="1" id="KW-0596">Phosphopantetheine</keyword>
<keyword evidence="5" id="KW-0560">Oxidoreductase</keyword>
<evidence type="ECO:0000256" key="8">
    <source>
        <dbReference type="PROSITE-ProRule" id="PRU01363"/>
    </source>
</evidence>
<feature type="compositionally biased region" description="Basic and acidic residues" evidence="9">
    <location>
        <begin position="472"/>
        <end position="496"/>
    </location>
</feature>
<evidence type="ECO:0000256" key="3">
    <source>
        <dbReference type="ARBA" id="ARBA00022679"/>
    </source>
</evidence>
<reference evidence="13" key="1">
    <citation type="submission" date="2022-12" db="EMBL/GenBank/DDBJ databases">
        <authorList>
            <person name="Petersen C."/>
        </authorList>
    </citation>
    <scope>NUCLEOTIDE SEQUENCE</scope>
    <source>
        <strain evidence="13">IBT 35675</strain>
    </source>
</reference>
<dbReference type="CDD" id="cd00833">
    <property type="entry name" value="PKS"/>
    <property type="match status" value="1"/>
</dbReference>
<dbReference type="Pfam" id="PF23297">
    <property type="entry name" value="ACP_SdgA_C"/>
    <property type="match status" value="1"/>
</dbReference>
<dbReference type="GO" id="GO:0004315">
    <property type="term" value="F:3-oxoacyl-[acyl-carrier-protein] synthase activity"/>
    <property type="evidence" value="ECO:0007669"/>
    <property type="project" value="InterPro"/>
</dbReference>
<dbReference type="CDD" id="cd05274">
    <property type="entry name" value="KR_FAS_SDR_x"/>
    <property type="match status" value="1"/>
</dbReference>
<evidence type="ECO:0000256" key="7">
    <source>
        <dbReference type="ARBA" id="ARBA00023315"/>
    </source>
</evidence>
<dbReference type="InterPro" id="IPR036291">
    <property type="entry name" value="NAD(P)-bd_dom_sf"/>
</dbReference>
<feature type="region of interest" description="Disordered" evidence="9">
    <location>
        <begin position="443"/>
        <end position="500"/>
    </location>
</feature>
<sequence>MAEPSSVEPIAVIGVASNFANDAKDTEKLWTTLLQGKSQMRPFPADRMNLQAHFHSDSERGGTIKSSGGHFLKEDISRFDAPFFGIPQTEAVLMDPQQRLLLENVYQALENGGITLEQARGSNTSVYVGSFCDDYRSILATDPDQKLKHKITGTYDTILANRVSWFFDFKGNSVVVDTACSSSLVALHMACQNLRLNECDTAIASGVNLICDPRICQDLTKLGALSPDGLSYSFDSRANGYSRGEGLGSVVIKRLSDAVRDGDTIRAVIHASGANHDGRTKGIFAPSSEAQEKLVRDTYRSADLGYKYTSYVEAHGTGTAVGDPTEVRALVSAFKGRPADHPLYIGAVKSVLGHTEGAAGILGVIKTILILESGVIPPNVNLEQLNPAINSTEWNVIFPTSATPWPTKGPRFASVNSFGFGGSNGHIVLGDALHSMEMRNLHAPHRTTRDPPDLNEVNGMVDHASGLPSHPLDLEPNKGNDDPDQRDAEDPRDQNDKPALPFIFSASDEHGIERATGRLAEHIASLPVASEHLSHADFLNDLSYSLSTRSQFPWRASTSASSIAELIDSISNVQAVKCDSSSPVLGFVFTGQGAQWLGMGLPLLRFAAYRDSLDAASRYLCEALGAEWSAVDLLISRDHSLHLEDPTLAHPLCTVLQIAAVDLLRSWNVVPTLVVGHSSGEIPAAYAAGLISRKSAWRIAYYRGVVSKAQESKEGSMMAVKTDEQTLRQYIDSETPGGFLTIACVNSPSNFTVSGDETALMKLQEVMERDGVMAKHLSVHNAYHSSHMEAVVADYLRLIGSIEDDHERLKYDVPVTMISSVTGRKVDRHFAGTAAYWTTNLAFPVHFAQAIRGIVRSTTQPVNLLEIGPHSVLKSAISETLNQDECSAFSYSSIMTRHSLSSSVLQRGVASLWEKGHPVDLPAFSQSCSLSGSRKPQLSTSIPPYSFDHHMSYWAESRLSRNYRLREQPRKDILGAPVSDWNEDEPKWRHFLRISENPWLMDHVVSGKVIYPAVGHIAMVVEAQNQIASNGKVLRGFTLQDLHVSSALIIPDTPAGVEVMLSFVPIMDLSTTASNSRRQFFIRSYNDDRKEWNLHCTGQVSVEYERESTIFDAQREISVETMTSEQLLCEKQRLCRASINFDKIYQKAEDVGIRLGPLFRNLSEVKINHGANEVGDFLGTVTVPDIAKSMPHAAIYPHIAHPAMLDSLMHSVYGSVSSFKGEDSDFDMYLPTHIGEVWISSNIRSEPGHEFLCHNATHQESSTTLKSDITLWDKSSSTMQVRFTNVDLTHVDSSHRTLDRSAACHWVDWKQDLESIKQEELLDLDYHSSGRFPSLERLELTATLFIKGILPDLEDCIANNNLPAYFNDYMGWMRHFIDSVESGGHPLITPKALQDHYQTPNSFHPLCEALSAASANGRLCVKMGLNLPRILQREADPLEVMFGDDDLMNEVYREVFEAGNLPNHLATYLGYLGHQKNGLRVLEIGAGTGSTTIHILNSLCPLKSGLPWSVEEFVFTDISAGFMEEASRVFEDWQGIMNYATFDVERNPVQQGLELGSFDLVVAGNVLHATKSLSTTLRNVRSLLKPHGRLILHELVSPQFCFLPFSFGLLPGWWSSKDSFRAMGPLLNETSWNHILRRNGFTGADHVLPDSSDKNAHISSIIVAGAAEERKGQFPLTTTSIIDLCQEQTTGDRSARLSDDLVQSFGIGDSRVVTLAEALQEEVQDTVHIVIADTSLSFWKEISAENFQDIKRIINTAKNLLWVSIHDGTPHFAMSTGLLRTARSESPSSNRDLTSLDINLRTNYQDLIQRTVCDVFYRQFLIRSAQPNEQYRLEKGQLETARLKQSQILDTSTGRKGCALQSLPKTMRSFGQPFRRGFKLIAQSVRQLDSLAFVDDKTSLLDLGEFQIEVEIKSVGVNFRDLLIAMGDISNSEFGVEGAGVVTQVGSQVKNMSVGDRIMLFSDPGRSGTLRTFCRTRDSLALKIPDNLSFEIASALPVLGCTILYSLRDVARLARGETVLIHAGSGGTGQTAIQYARSVGAEVFTTVSSDEKRQLVMDHYGIPEDHVFYSRDATFAKQIKRATLGRGVDVVLNSLGGELLRHSWSCIAPLGRFIELGKRDIYGNGRLDMKPFAGASTFAAVDLVEIMKLRPSMIQTLLADTLQFYLEGIISPPSPITPLKFSEAGQALRRLQTGKLTGKTVLVSSDDDIVPTLPLVPSELKLPANASFIIAGGLGGLGRSIAKWMASIGAQSLIFLSRSGGDTPEAQELIDYLSTVDCIATIVKCDITDSQSLHEAVQCLSQLPPIRGCIQAAMQLKDASLNTMTLDDFNAAVSPKAQGSWNLHSVLPQDLDFFVMLSSVCGIMGNMGQGNYAAGNTYQNELARYRSDLGMPTFSIDLGVVTSAGYVAENLTSKRNLGSHLSAKADGLKEKDIFQALEHCLHQENSPVNHPGTHQIVLGLDTVEILQPRKSDTEVPAYARHALWTHVRGGSKPHHNQESSDAQTGLHQDIKESTSDKLKQAESFDAATKLVLDAIQSKLSSMLSIASTDVDANQKLSDYGVDSLVAVEFRSWMKKDIGADIPVLDIVGSDSIENVCTRVAGLSDFVADELKR</sequence>
<dbReference type="GO" id="GO:0030639">
    <property type="term" value="P:polyketide biosynthetic process"/>
    <property type="evidence" value="ECO:0007669"/>
    <property type="project" value="UniProtKB-ARBA"/>
</dbReference>
<dbReference type="Pfam" id="PF08659">
    <property type="entry name" value="KR"/>
    <property type="match status" value="1"/>
</dbReference>
<feature type="domain" description="PKS/mFAS DH" evidence="12">
    <location>
        <begin position="971"/>
        <end position="1297"/>
    </location>
</feature>
<evidence type="ECO:0000256" key="9">
    <source>
        <dbReference type="SAM" id="MobiDB-lite"/>
    </source>
</evidence>
<dbReference type="InterPro" id="IPR020806">
    <property type="entry name" value="PKS_PP-bd"/>
</dbReference>
<accession>A0A9W9QYY8</accession>
<dbReference type="FunFam" id="3.40.50.720:FF:000209">
    <property type="entry name" value="Polyketide synthase Pks12"/>
    <property type="match status" value="1"/>
</dbReference>
<reference evidence="13" key="2">
    <citation type="journal article" date="2023" name="IMA Fungus">
        <title>Comparative genomic study of the Penicillium genus elucidates a diverse pangenome and 15 lateral gene transfer events.</title>
        <authorList>
            <person name="Petersen C."/>
            <person name="Sorensen T."/>
            <person name="Nielsen M.R."/>
            <person name="Sondergaard T.E."/>
            <person name="Sorensen J.L."/>
            <person name="Fitzpatrick D.A."/>
            <person name="Frisvad J.C."/>
            <person name="Nielsen K.L."/>
        </authorList>
    </citation>
    <scope>NUCLEOTIDE SEQUENCE</scope>
    <source>
        <strain evidence="13">IBT 35675</strain>
    </source>
</reference>
<evidence type="ECO:0000313" key="13">
    <source>
        <dbReference type="EMBL" id="KAJ5350615.1"/>
    </source>
</evidence>
<dbReference type="Gene3D" id="3.40.47.10">
    <property type="match status" value="1"/>
</dbReference>
<dbReference type="InterPro" id="IPR032821">
    <property type="entry name" value="PKS_assoc"/>
</dbReference>
<feature type="active site" description="Proton acceptor; for dehydratase activity" evidence="8">
    <location>
        <position position="1003"/>
    </location>
</feature>
<dbReference type="Pfam" id="PF16197">
    <property type="entry name" value="KAsynt_C_assoc"/>
    <property type="match status" value="1"/>
</dbReference>
<evidence type="ECO:0000256" key="1">
    <source>
        <dbReference type="ARBA" id="ARBA00022450"/>
    </source>
</evidence>
<dbReference type="Pfam" id="PF08240">
    <property type="entry name" value="ADH_N"/>
    <property type="match status" value="1"/>
</dbReference>
<dbReference type="Gene3D" id="1.10.1200.10">
    <property type="entry name" value="ACP-like"/>
    <property type="match status" value="1"/>
</dbReference>
<dbReference type="InterPro" id="IPR029063">
    <property type="entry name" value="SAM-dependent_MTases_sf"/>
</dbReference>
<dbReference type="PROSITE" id="PS01162">
    <property type="entry name" value="QOR_ZETA_CRYSTAL"/>
    <property type="match status" value="1"/>
</dbReference>
<protein>
    <recommendedName>
        <fullName evidence="15">Carrier domain-containing protein</fullName>
    </recommendedName>
</protein>
<evidence type="ECO:0000313" key="14">
    <source>
        <dbReference type="Proteomes" id="UP001148299"/>
    </source>
</evidence>
<dbReference type="InterPro" id="IPR018201">
    <property type="entry name" value="Ketoacyl_synth_AS"/>
</dbReference>
<dbReference type="PROSITE" id="PS52019">
    <property type="entry name" value="PKS_MFAS_DH"/>
    <property type="match status" value="1"/>
</dbReference>
<feature type="region of interest" description="C-terminal hotdog fold" evidence="8">
    <location>
        <begin position="1136"/>
        <end position="1297"/>
    </location>
</feature>
<dbReference type="GO" id="GO:0031177">
    <property type="term" value="F:phosphopantetheine binding"/>
    <property type="evidence" value="ECO:0007669"/>
    <property type="project" value="InterPro"/>
</dbReference>
<keyword evidence="2" id="KW-0597">Phosphoprotein</keyword>
<dbReference type="InterPro" id="IPR016035">
    <property type="entry name" value="Acyl_Trfase/lysoPLipase"/>
</dbReference>
<dbReference type="Gene3D" id="3.40.366.10">
    <property type="entry name" value="Malonyl-Coenzyme A Acyl Carrier Protein, domain 2"/>
    <property type="match status" value="1"/>
</dbReference>
<feature type="region of interest" description="N-terminal hotdog fold" evidence="8">
    <location>
        <begin position="971"/>
        <end position="1107"/>
    </location>
</feature>
<dbReference type="InterPro" id="IPR042104">
    <property type="entry name" value="PKS_dehydratase_sf"/>
</dbReference>
<dbReference type="InterPro" id="IPR050091">
    <property type="entry name" value="PKS_NRPS_Biosynth_Enz"/>
</dbReference>
<dbReference type="Pfam" id="PF08242">
    <property type="entry name" value="Methyltransf_12"/>
    <property type="match status" value="1"/>
</dbReference>
<evidence type="ECO:0000256" key="6">
    <source>
        <dbReference type="ARBA" id="ARBA00023268"/>
    </source>
</evidence>
<dbReference type="InterPro" id="IPR014031">
    <property type="entry name" value="Ketoacyl_synth_C"/>
</dbReference>
<dbReference type="InterPro" id="IPR016036">
    <property type="entry name" value="Malonyl_transacylase_ACP-bd"/>
</dbReference>
<dbReference type="EMBL" id="JAPZBR010000006">
    <property type="protein sequence ID" value="KAJ5350615.1"/>
    <property type="molecule type" value="Genomic_DNA"/>
</dbReference>
<comment type="caution">
    <text evidence="13">The sequence shown here is derived from an EMBL/GenBank/DDBJ whole genome shotgun (WGS) entry which is preliminary data.</text>
</comment>
<organism evidence="13 14">
    <name type="scientific">Penicillium brevicompactum</name>
    <dbReference type="NCBI Taxonomy" id="5074"/>
    <lineage>
        <taxon>Eukaryota</taxon>
        <taxon>Fungi</taxon>
        <taxon>Dikarya</taxon>
        <taxon>Ascomycota</taxon>
        <taxon>Pezizomycotina</taxon>
        <taxon>Eurotiomycetes</taxon>
        <taxon>Eurotiomycetidae</taxon>
        <taxon>Eurotiales</taxon>
        <taxon>Aspergillaceae</taxon>
        <taxon>Penicillium</taxon>
    </lineage>
</organism>
<dbReference type="Gene3D" id="3.10.129.110">
    <property type="entry name" value="Polyketide synthase dehydratase"/>
    <property type="match status" value="1"/>
</dbReference>
<dbReference type="SMART" id="SM00827">
    <property type="entry name" value="PKS_AT"/>
    <property type="match status" value="1"/>
</dbReference>
<dbReference type="Gene3D" id="3.90.180.10">
    <property type="entry name" value="Medium-chain alcohol dehydrogenases, catalytic domain"/>
    <property type="match status" value="1"/>
</dbReference>
<dbReference type="Pfam" id="PF14765">
    <property type="entry name" value="PS-DH"/>
    <property type="match status" value="1"/>
</dbReference>
<dbReference type="InterPro" id="IPR013154">
    <property type="entry name" value="ADH-like_N"/>
</dbReference>
<dbReference type="Pfam" id="PF02801">
    <property type="entry name" value="Ketoacyl-synt_C"/>
    <property type="match status" value="1"/>
</dbReference>
<dbReference type="GO" id="GO:1901336">
    <property type="term" value="P:lactone biosynthetic process"/>
    <property type="evidence" value="ECO:0007669"/>
    <property type="project" value="UniProtKB-ARBA"/>
</dbReference>
<dbReference type="Proteomes" id="UP001148299">
    <property type="component" value="Unassembled WGS sequence"/>
</dbReference>
<dbReference type="GO" id="GO:0006633">
    <property type="term" value="P:fatty acid biosynthetic process"/>
    <property type="evidence" value="ECO:0007669"/>
    <property type="project" value="InterPro"/>
</dbReference>
<evidence type="ECO:0000256" key="5">
    <source>
        <dbReference type="ARBA" id="ARBA00023002"/>
    </source>
</evidence>
<dbReference type="Gene3D" id="3.40.50.150">
    <property type="entry name" value="Vaccinia Virus protein VP39"/>
    <property type="match status" value="1"/>
</dbReference>
<feature type="domain" description="Ketosynthase family 3 (KS3)" evidence="11">
    <location>
        <begin position="7"/>
        <end position="431"/>
    </location>
</feature>
<dbReference type="Pfam" id="PF00109">
    <property type="entry name" value="ketoacyl-synt"/>
    <property type="match status" value="1"/>
</dbReference>
<dbReference type="InterPro" id="IPR057326">
    <property type="entry name" value="KR_dom"/>
</dbReference>
<dbReference type="InterPro" id="IPR020807">
    <property type="entry name" value="PKS_DH"/>
</dbReference>
<dbReference type="GO" id="GO:0004312">
    <property type="term" value="F:fatty acid synthase activity"/>
    <property type="evidence" value="ECO:0007669"/>
    <property type="project" value="TreeGrafter"/>
</dbReference>
<proteinExistence type="predicted"/>
<feature type="region of interest" description="Disordered" evidence="9">
    <location>
        <begin position="2488"/>
        <end position="2514"/>
    </location>
</feature>
<dbReference type="SUPFAM" id="SSF53335">
    <property type="entry name" value="S-adenosyl-L-methionine-dependent methyltransferases"/>
    <property type="match status" value="1"/>
</dbReference>
<evidence type="ECO:0000256" key="2">
    <source>
        <dbReference type="ARBA" id="ARBA00022553"/>
    </source>
</evidence>
<keyword evidence="6" id="KW-0511">Multifunctional enzyme</keyword>
<dbReference type="SUPFAM" id="SSF47336">
    <property type="entry name" value="ACP-like"/>
    <property type="match status" value="1"/>
</dbReference>
<dbReference type="InterPro" id="IPR020843">
    <property type="entry name" value="ER"/>
</dbReference>
<dbReference type="SUPFAM" id="SSF50129">
    <property type="entry name" value="GroES-like"/>
    <property type="match status" value="1"/>
</dbReference>
<dbReference type="InterPro" id="IPR049551">
    <property type="entry name" value="PKS_DH_C"/>
</dbReference>
<gene>
    <name evidence="13" type="ORF">N7541_008342</name>
</gene>
<dbReference type="SUPFAM" id="SSF51735">
    <property type="entry name" value="NAD(P)-binding Rossmann-fold domains"/>
    <property type="match status" value="2"/>
</dbReference>
<dbReference type="PANTHER" id="PTHR43775:SF29">
    <property type="entry name" value="ASPERFURANONE POLYKETIDE SYNTHASE AFOG-RELATED"/>
    <property type="match status" value="1"/>
</dbReference>
<dbReference type="SUPFAM" id="SSF52151">
    <property type="entry name" value="FabD/lysophospholipase-like"/>
    <property type="match status" value="1"/>
</dbReference>
<dbReference type="SMART" id="SM00829">
    <property type="entry name" value="PKS_ER"/>
    <property type="match status" value="1"/>
</dbReference>
<dbReference type="InterPro" id="IPR014030">
    <property type="entry name" value="Ketoacyl_synth_N"/>
</dbReference>
<dbReference type="PROSITE" id="PS00606">
    <property type="entry name" value="KS3_1"/>
    <property type="match status" value="1"/>
</dbReference>
<feature type="active site" description="Proton donor; for dehydratase activity" evidence="8">
    <location>
        <position position="1206"/>
    </location>
</feature>
<keyword evidence="7" id="KW-0012">Acyltransferase</keyword>
<dbReference type="CDD" id="cd05195">
    <property type="entry name" value="enoyl_red"/>
    <property type="match status" value="1"/>
</dbReference>
<dbReference type="InterPro" id="IPR036736">
    <property type="entry name" value="ACP-like_sf"/>
</dbReference>
<dbReference type="SUPFAM" id="SSF55048">
    <property type="entry name" value="Probable ACP-binding domain of malonyl-CoA ACP transacylase"/>
    <property type="match status" value="1"/>
</dbReference>
<dbReference type="PROSITE" id="PS52004">
    <property type="entry name" value="KS3_2"/>
    <property type="match status" value="1"/>
</dbReference>
<dbReference type="PANTHER" id="PTHR43775">
    <property type="entry name" value="FATTY ACID SYNTHASE"/>
    <property type="match status" value="1"/>
</dbReference>
<feature type="domain" description="Carrier" evidence="10">
    <location>
        <begin position="2526"/>
        <end position="2603"/>
    </location>
</feature>
<keyword evidence="4" id="KW-0521">NADP</keyword>
<dbReference type="SMART" id="SM00822">
    <property type="entry name" value="PKS_KR"/>
    <property type="match status" value="1"/>
</dbReference>
<evidence type="ECO:0008006" key="15">
    <source>
        <dbReference type="Google" id="ProtNLM"/>
    </source>
</evidence>
<dbReference type="InterPro" id="IPR002364">
    <property type="entry name" value="Quin_OxRdtase/zeta-crystal_CS"/>
</dbReference>
<dbReference type="SMART" id="SM00823">
    <property type="entry name" value="PKS_PP"/>
    <property type="match status" value="1"/>
</dbReference>
<evidence type="ECO:0000259" key="10">
    <source>
        <dbReference type="PROSITE" id="PS50075"/>
    </source>
</evidence>
<dbReference type="InterPro" id="IPR049552">
    <property type="entry name" value="PKS_DH_N"/>
</dbReference>
<dbReference type="CDD" id="cd02440">
    <property type="entry name" value="AdoMet_MTases"/>
    <property type="match status" value="1"/>
</dbReference>
<dbReference type="PROSITE" id="PS50075">
    <property type="entry name" value="CARRIER"/>
    <property type="match status" value="1"/>
</dbReference>
<name>A0A9W9QYY8_PENBR</name>
<dbReference type="SMART" id="SM00825">
    <property type="entry name" value="PKS_KS"/>
    <property type="match status" value="1"/>
</dbReference>
<dbReference type="InterPro" id="IPR001227">
    <property type="entry name" value="Ac_transferase_dom_sf"/>
</dbReference>
<evidence type="ECO:0000256" key="4">
    <source>
        <dbReference type="ARBA" id="ARBA00022857"/>
    </source>
</evidence>
<dbReference type="InterPro" id="IPR016039">
    <property type="entry name" value="Thiolase-like"/>
</dbReference>
<evidence type="ECO:0000259" key="11">
    <source>
        <dbReference type="PROSITE" id="PS52004"/>
    </source>
</evidence>
<dbReference type="InterPro" id="IPR011032">
    <property type="entry name" value="GroES-like_sf"/>
</dbReference>
<keyword evidence="3" id="KW-0808">Transferase</keyword>
<dbReference type="InterPro" id="IPR009081">
    <property type="entry name" value="PP-bd_ACP"/>
</dbReference>
<dbReference type="InterPro" id="IPR049900">
    <property type="entry name" value="PKS_mFAS_DH"/>
</dbReference>